<protein>
    <submittedName>
        <fullName evidence="2">Uncharacterized protein</fullName>
    </submittedName>
</protein>
<sequence>MFREGCFLGSFGIFFPLIFLFLLESFCWFLVVYLGVSVLLEIVWLVLGTCRVSFGCGFYSCRCGFIEGGCDLYVCLS</sequence>
<keyword evidence="1" id="KW-1133">Transmembrane helix</keyword>
<dbReference type="Proteomes" id="UP000325558">
    <property type="component" value="Unassembled WGS sequence"/>
</dbReference>
<feature type="transmembrane region" description="Helical" evidence="1">
    <location>
        <begin position="28"/>
        <end position="47"/>
    </location>
</feature>
<keyword evidence="1" id="KW-0472">Membrane</keyword>
<proteinExistence type="predicted"/>
<organism evidence="2">
    <name type="scientific">Aspergillus arachidicola</name>
    <dbReference type="NCBI Taxonomy" id="656916"/>
    <lineage>
        <taxon>Eukaryota</taxon>
        <taxon>Fungi</taxon>
        <taxon>Dikarya</taxon>
        <taxon>Ascomycota</taxon>
        <taxon>Pezizomycotina</taxon>
        <taxon>Eurotiomycetes</taxon>
        <taxon>Eurotiomycetidae</taxon>
        <taxon>Eurotiales</taxon>
        <taxon>Aspergillaceae</taxon>
        <taxon>Aspergillus</taxon>
        <taxon>Aspergillus subgen. Circumdati</taxon>
    </lineage>
</organism>
<dbReference type="AlphaFoldDB" id="A0A5N6YLG3"/>
<keyword evidence="1" id="KW-0812">Transmembrane</keyword>
<reference evidence="2" key="1">
    <citation type="submission" date="2019-04" db="EMBL/GenBank/DDBJ databases">
        <title>Friends and foes A comparative genomics study of 23 Aspergillus species from section Flavi.</title>
        <authorList>
            <consortium name="DOE Joint Genome Institute"/>
            <person name="Kjaerbolling I."/>
            <person name="Vesth T."/>
            <person name="Frisvad J.C."/>
            <person name="Nybo J.L."/>
            <person name="Theobald S."/>
            <person name="Kildgaard S."/>
            <person name="Isbrandt T."/>
            <person name="Kuo A."/>
            <person name="Sato A."/>
            <person name="Lyhne E.K."/>
            <person name="Kogle M.E."/>
            <person name="Wiebenga A."/>
            <person name="Kun R.S."/>
            <person name="Lubbers R.J."/>
            <person name="Makela M.R."/>
            <person name="Barry K."/>
            <person name="Chovatia M."/>
            <person name="Clum A."/>
            <person name="Daum C."/>
            <person name="Haridas S."/>
            <person name="He G."/>
            <person name="LaButti K."/>
            <person name="Lipzen A."/>
            <person name="Mondo S."/>
            <person name="Riley R."/>
            <person name="Salamov A."/>
            <person name="Simmons B.A."/>
            <person name="Magnuson J.K."/>
            <person name="Henrissat B."/>
            <person name="Mortensen U.H."/>
            <person name="Larsen T.O."/>
            <person name="Devries R.P."/>
            <person name="Grigoriev I.V."/>
            <person name="Machida M."/>
            <person name="Baker S.E."/>
            <person name="Andersen M.R."/>
        </authorList>
    </citation>
    <scope>NUCLEOTIDE SEQUENCE</scope>
    <source>
        <strain evidence="2">CBS 117612</strain>
    </source>
</reference>
<feature type="transmembrane region" description="Helical" evidence="1">
    <location>
        <begin position="5"/>
        <end position="22"/>
    </location>
</feature>
<gene>
    <name evidence="2" type="ORF">BDV24DRAFT_125835</name>
</gene>
<name>A0A5N6YLG3_9EURO</name>
<evidence type="ECO:0000313" key="2">
    <source>
        <dbReference type="EMBL" id="KAE8345339.1"/>
    </source>
</evidence>
<evidence type="ECO:0000256" key="1">
    <source>
        <dbReference type="SAM" id="Phobius"/>
    </source>
</evidence>
<accession>A0A5N6YLG3</accession>
<dbReference type="EMBL" id="ML737120">
    <property type="protein sequence ID" value="KAE8345339.1"/>
    <property type="molecule type" value="Genomic_DNA"/>
</dbReference>